<proteinExistence type="predicted"/>
<keyword evidence="2" id="KW-1185">Reference proteome</keyword>
<organism evidence="1 2">
    <name type="scientific">Hymenobacter koreensis</name>
    <dbReference type="NCBI Taxonomy" id="1084523"/>
    <lineage>
        <taxon>Bacteria</taxon>
        <taxon>Pseudomonadati</taxon>
        <taxon>Bacteroidota</taxon>
        <taxon>Cytophagia</taxon>
        <taxon>Cytophagales</taxon>
        <taxon>Hymenobacteraceae</taxon>
        <taxon>Hymenobacter</taxon>
    </lineage>
</organism>
<evidence type="ECO:0000313" key="2">
    <source>
        <dbReference type="Proteomes" id="UP001500454"/>
    </source>
</evidence>
<dbReference type="EMBL" id="BAABHA010000015">
    <property type="protein sequence ID" value="GAA4391416.1"/>
    <property type="molecule type" value="Genomic_DNA"/>
</dbReference>
<comment type="caution">
    <text evidence="1">The sequence shown here is derived from an EMBL/GenBank/DDBJ whole genome shotgun (WGS) entry which is preliminary data.</text>
</comment>
<accession>A0ABP8JIK7</accession>
<name>A0ABP8JIK7_9BACT</name>
<sequence>MARVEAAPDTAALLALYAEMEQHGFLRIEVESWDPAAFAELPLAEQKRVLLDCLDKNRLYVNLTEMEDADHGLSAADIALNRSFYGLSGAAAE</sequence>
<gene>
    <name evidence="1" type="ORF">GCM10023186_40720</name>
</gene>
<dbReference type="Proteomes" id="UP001500454">
    <property type="component" value="Unassembled WGS sequence"/>
</dbReference>
<protein>
    <submittedName>
        <fullName evidence="1">Uncharacterized protein</fullName>
    </submittedName>
</protein>
<evidence type="ECO:0000313" key="1">
    <source>
        <dbReference type="EMBL" id="GAA4391416.1"/>
    </source>
</evidence>
<reference evidence="2" key="1">
    <citation type="journal article" date="2019" name="Int. J. Syst. Evol. Microbiol.">
        <title>The Global Catalogue of Microorganisms (GCM) 10K type strain sequencing project: providing services to taxonomists for standard genome sequencing and annotation.</title>
        <authorList>
            <consortium name="The Broad Institute Genomics Platform"/>
            <consortium name="The Broad Institute Genome Sequencing Center for Infectious Disease"/>
            <person name="Wu L."/>
            <person name="Ma J."/>
        </authorList>
    </citation>
    <scope>NUCLEOTIDE SEQUENCE [LARGE SCALE GENOMIC DNA]</scope>
    <source>
        <strain evidence="2">JCM 17924</strain>
    </source>
</reference>